<dbReference type="EMBL" id="CP002547">
    <property type="protein sequence ID" value="ADY54803.1"/>
    <property type="molecule type" value="Genomic_DNA"/>
</dbReference>
<keyword evidence="1" id="KW-0472">Membrane</keyword>
<feature type="transmembrane region" description="Helical" evidence="1">
    <location>
        <begin position="7"/>
        <end position="34"/>
    </location>
</feature>
<feature type="transmembrane region" description="Helical" evidence="1">
    <location>
        <begin position="63"/>
        <end position="81"/>
    </location>
</feature>
<dbReference type="KEGG" id="sgy:Sgly_0437"/>
<dbReference type="Pfam" id="PF18917">
    <property type="entry name" value="LiaI-LiaF-like_TM1"/>
    <property type="match status" value="1"/>
</dbReference>
<organism evidence="3 4">
    <name type="scientific">Syntrophobotulus glycolicus (strain DSM 8271 / FlGlyR)</name>
    <dbReference type="NCBI Taxonomy" id="645991"/>
    <lineage>
        <taxon>Bacteria</taxon>
        <taxon>Bacillati</taxon>
        <taxon>Bacillota</taxon>
        <taxon>Clostridia</taxon>
        <taxon>Eubacteriales</taxon>
        <taxon>Desulfitobacteriaceae</taxon>
        <taxon>Syntrophobotulus</taxon>
    </lineage>
</organism>
<sequence length="87" mass="9834">MKKNYPLGIVAIVIGVLWLLSNLNLFSFSIAHVLTYSVKKLWPLFLIGFGATILLDKRSFLKPIIWLLIFASLFAYGILSANPTFNF</sequence>
<dbReference type="Proteomes" id="UP000007488">
    <property type="component" value="Chromosome"/>
</dbReference>
<evidence type="ECO:0000313" key="3">
    <source>
        <dbReference type="EMBL" id="ADY54803.1"/>
    </source>
</evidence>
<dbReference type="RefSeq" id="WP_013623674.1">
    <property type="nucleotide sequence ID" value="NC_015172.1"/>
</dbReference>
<reference evidence="4" key="2">
    <citation type="submission" date="2011-02" db="EMBL/GenBank/DDBJ databases">
        <title>The complete genome of Syntrophobotulus glycolicus DSM 8271.</title>
        <authorList>
            <person name="Lucas S."/>
            <person name="Copeland A."/>
            <person name="Lapidus A."/>
            <person name="Bruce D."/>
            <person name="Goodwin L."/>
            <person name="Pitluck S."/>
            <person name="Kyrpides N."/>
            <person name="Mavromatis K."/>
            <person name="Pagani I."/>
            <person name="Ivanova N."/>
            <person name="Mikhailova N."/>
            <person name="Chertkov O."/>
            <person name="Held B."/>
            <person name="Detter J.C."/>
            <person name="Tapia R."/>
            <person name="Han C."/>
            <person name="Land M."/>
            <person name="Hauser L."/>
            <person name="Markowitz V."/>
            <person name="Cheng J.-F."/>
            <person name="Hugenholtz P."/>
            <person name="Woyke T."/>
            <person name="Wu D."/>
            <person name="Spring S."/>
            <person name="Schroeder M."/>
            <person name="Brambilla E."/>
            <person name="Klenk H.-P."/>
            <person name="Eisen J.A."/>
        </authorList>
    </citation>
    <scope>NUCLEOTIDE SEQUENCE [LARGE SCALE GENOMIC DNA]</scope>
    <source>
        <strain evidence="4">DSM 8271 / FlGlyR</strain>
    </source>
</reference>
<reference evidence="3 4" key="1">
    <citation type="journal article" date="2011" name="Stand. Genomic Sci.">
        <title>Complete genome sequence of Syntrophobotulus glycolicus type strain (FlGlyR).</title>
        <authorList>
            <person name="Han C."/>
            <person name="Mwirichia R."/>
            <person name="Chertkov O."/>
            <person name="Held B."/>
            <person name="Lapidus A."/>
            <person name="Nolan M."/>
            <person name="Lucas S."/>
            <person name="Hammon N."/>
            <person name="Deshpande S."/>
            <person name="Cheng J.F."/>
            <person name="Tapia R."/>
            <person name="Goodwin L."/>
            <person name="Pitluck S."/>
            <person name="Huntemann M."/>
            <person name="Liolios K."/>
            <person name="Ivanova N."/>
            <person name="Pagani I."/>
            <person name="Mavromatis K."/>
            <person name="Ovchinikova G."/>
            <person name="Pati A."/>
            <person name="Chen A."/>
            <person name="Palaniappan K."/>
            <person name="Land M."/>
            <person name="Hauser L."/>
            <person name="Brambilla E.M."/>
            <person name="Rohde M."/>
            <person name="Spring S."/>
            <person name="Sikorski J."/>
            <person name="Goker M."/>
            <person name="Woyke T."/>
            <person name="Bristow J."/>
            <person name="Eisen J.A."/>
            <person name="Markowitz V."/>
            <person name="Hugenholtz P."/>
            <person name="Kyrpides N.C."/>
            <person name="Klenk H.P."/>
            <person name="Detter J.C."/>
        </authorList>
    </citation>
    <scope>NUCLEOTIDE SEQUENCE [LARGE SCALE GENOMIC DNA]</scope>
    <source>
        <strain evidence="4">DSM 8271 / FlGlyR</strain>
    </source>
</reference>
<dbReference type="eggNOG" id="ENOG5030JR8">
    <property type="taxonomic scope" value="Bacteria"/>
</dbReference>
<feature type="transmembrane region" description="Helical" evidence="1">
    <location>
        <begin position="40"/>
        <end position="56"/>
    </location>
</feature>
<keyword evidence="1" id="KW-1133">Transmembrane helix</keyword>
<evidence type="ECO:0000259" key="2">
    <source>
        <dbReference type="Pfam" id="PF18917"/>
    </source>
</evidence>
<proteinExistence type="predicted"/>
<dbReference type="InterPro" id="IPR043726">
    <property type="entry name" value="LiaI-LiaF-like_TM1"/>
</dbReference>
<dbReference type="OrthoDB" id="941984at2"/>
<evidence type="ECO:0000313" key="4">
    <source>
        <dbReference type="Proteomes" id="UP000007488"/>
    </source>
</evidence>
<keyword evidence="1" id="KW-0812">Transmembrane</keyword>
<dbReference type="AlphaFoldDB" id="F0SY53"/>
<accession>F0SY53</accession>
<keyword evidence="4" id="KW-1185">Reference proteome</keyword>
<gene>
    <name evidence="3" type="ordered locus">Sgly_0437</name>
</gene>
<protein>
    <recommendedName>
        <fullName evidence="2">LiaI-LiaF-like transmembrane region domain-containing protein</fullName>
    </recommendedName>
</protein>
<dbReference type="STRING" id="645991.Sgly_0437"/>
<feature type="domain" description="LiaI-LiaF-like transmembrane region" evidence="2">
    <location>
        <begin position="7"/>
        <end position="54"/>
    </location>
</feature>
<dbReference type="HOGENOM" id="CLU_2482197_0_0_9"/>
<name>F0SY53_SYNGF</name>
<evidence type="ECO:0000256" key="1">
    <source>
        <dbReference type="SAM" id="Phobius"/>
    </source>
</evidence>